<gene>
    <name evidence="2" type="ORF">SAMN05444682_103401</name>
</gene>
<accession>A0A1I3HKQ3</accession>
<dbReference type="RefSeq" id="WP_090626164.1">
    <property type="nucleotide sequence ID" value="NZ_FOQO01000003.1"/>
</dbReference>
<feature type="compositionally biased region" description="Basic and acidic residues" evidence="1">
    <location>
        <begin position="1"/>
        <end position="11"/>
    </location>
</feature>
<reference evidence="2 3" key="1">
    <citation type="submission" date="2016-10" db="EMBL/GenBank/DDBJ databases">
        <authorList>
            <person name="de Groot N.N."/>
        </authorList>
    </citation>
    <scope>NUCLEOTIDE SEQUENCE [LARGE SCALE GENOMIC DNA]</scope>
    <source>
        <strain evidence="2 3">RK1</strain>
    </source>
</reference>
<keyword evidence="3" id="KW-1185">Reference proteome</keyword>
<sequence>MGTDRHENDIRRKGRPGGHGKSGTNLADALAVHNAEQDKQVANRYLDEEGKPAGANAKLKHPNRNPDKGTQE</sequence>
<feature type="region of interest" description="Disordered" evidence="1">
    <location>
        <begin position="1"/>
        <end position="72"/>
    </location>
</feature>
<dbReference type="OrthoDB" id="799719at2"/>
<evidence type="ECO:0000313" key="3">
    <source>
        <dbReference type="Proteomes" id="UP000198670"/>
    </source>
</evidence>
<feature type="compositionally biased region" description="Basic and acidic residues" evidence="1">
    <location>
        <begin position="35"/>
        <end position="51"/>
    </location>
</feature>
<name>A0A1I3HKQ3_9SPHI</name>
<dbReference type="EMBL" id="FOQO01000003">
    <property type="protein sequence ID" value="SFI36213.1"/>
    <property type="molecule type" value="Genomic_DNA"/>
</dbReference>
<protein>
    <submittedName>
        <fullName evidence="2">Uncharacterized protein</fullName>
    </submittedName>
</protein>
<dbReference type="Proteomes" id="UP000198670">
    <property type="component" value="Unassembled WGS sequence"/>
</dbReference>
<organism evidence="2 3">
    <name type="scientific">Parapedobacter indicus</name>
    <dbReference type="NCBI Taxonomy" id="1477437"/>
    <lineage>
        <taxon>Bacteria</taxon>
        <taxon>Pseudomonadati</taxon>
        <taxon>Bacteroidota</taxon>
        <taxon>Sphingobacteriia</taxon>
        <taxon>Sphingobacteriales</taxon>
        <taxon>Sphingobacteriaceae</taxon>
        <taxon>Parapedobacter</taxon>
    </lineage>
</organism>
<dbReference type="STRING" id="1477437.SAMN05444682_103401"/>
<evidence type="ECO:0000313" key="2">
    <source>
        <dbReference type="EMBL" id="SFI36213.1"/>
    </source>
</evidence>
<proteinExistence type="predicted"/>
<evidence type="ECO:0000256" key="1">
    <source>
        <dbReference type="SAM" id="MobiDB-lite"/>
    </source>
</evidence>
<dbReference type="AlphaFoldDB" id="A0A1I3HKQ3"/>